<feature type="non-terminal residue" evidence="6">
    <location>
        <position position="163"/>
    </location>
</feature>
<keyword evidence="3" id="KW-1133">Transmembrane helix</keyword>
<keyword evidence="2" id="KW-0812">Transmembrane</keyword>
<dbReference type="Pfam" id="PF00149">
    <property type="entry name" value="Metallophos"/>
    <property type="match status" value="1"/>
</dbReference>
<protein>
    <recommendedName>
        <fullName evidence="5">Calcineurin-like phosphoesterase domain-containing protein</fullName>
    </recommendedName>
</protein>
<sequence length="163" mass="18336">ALVVFIIWGESLSYYHSRLSWHVPQPALDKERSLGILIVADPQLVGFKNENHMLGPLTRWDCDRFLSKGFAHAVSVTNPDLIIFLGDLFDEGLEASDTEVQWTINRFKAIFDTKIPTIYISGDNDVGGEVEPVQSLLTARFDKIFTNSFPSSNDIFKSLSITE</sequence>
<dbReference type="Proteomes" id="UP000230423">
    <property type="component" value="Unassembled WGS sequence"/>
</dbReference>
<dbReference type="PANTHER" id="PTHR13315">
    <property type="entry name" value="METALLO PHOSPHOESTERASE RELATED"/>
    <property type="match status" value="1"/>
</dbReference>
<dbReference type="PANTHER" id="PTHR13315:SF4">
    <property type="entry name" value="METALLOPHOSPHOESTERASE, ISOFORM E"/>
    <property type="match status" value="1"/>
</dbReference>
<accession>A0A2G9TI52</accession>
<name>A0A2G9TI52_TELCI</name>
<dbReference type="GO" id="GO:0006506">
    <property type="term" value="P:GPI anchor biosynthetic process"/>
    <property type="evidence" value="ECO:0007669"/>
    <property type="project" value="InterPro"/>
</dbReference>
<dbReference type="Gene3D" id="3.60.21.10">
    <property type="match status" value="1"/>
</dbReference>
<dbReference type="OrthoDB" id="5977743at2759"/>
<dbReference type="InterPro" id="IPR029052">
    <property type="entry name" value="Metallo-depent_PP-like"/>
</dbReference>
<dbReference type="InterPro" id="IPR033308">
    <property type="entry name" value="PGAP5/Cdc1/Ted1"/>
</dbReference>
<keyword evidence="7" id="KW-1185">Reference proteome</keyword>
<organism evidence="6 7">
    <name type="scientific">Teladorsagia circumcincta</name>
    <name type="common">Brown stomach worm</name>
    <name type="synonym">Ostertagia circumcincta</name>
    <dbReference type="NCBI Taxonomy" id="45464"/>
    <lineage>
        <taxon>Eukaryota</taxon>
        <taxon>Metazoa</taxon>
        <taxon>Ecdysozoa</taxon>
        <taxon>Nematoda</taxon>
        <taxon>Chromadorea</taxon>
        <taxon>Rhabditida</taxon>
        <taxon>Rhabditina</taxon>
        <taxon>Rhabditomorpha</taxon>
        <taxon>Strongyloidea</taxon>
        <taxon>Trichostrongylidae</taxon>
        <taxon>Teladorsagia</taxon>
    </lineage>
</organism>
<evidence type="ECO:0000256" key="4">
    <source>
        <dbReference type="ARBA" id="ARBA00023136"/>
    </source>
</evidence>
<dbReference type="GO" id="GO:0016787">
    <property type="term" value="F:hydrolase activity"/>
    <property type="evidence" value="ECO:0007669"/>
    <property type="project" value="InterPro"/>
</dbReference>
<proteinExistence type="predicted"/>
<feature type="domain" description="Calcineurin-like phosphoesterase" evidence="5">
    <location>
        <begin position="36"/>
        <end position="159"/>
    </location>
</feature>
<dbReference type="GO" id="GO:0005783">
    <property type="term" value="C:endoplasmic reticulum"/>
    <property type="evidence" value="ECO:0007669"/>
    <property type="project" value="TreeGrafter"/>
</dbReference>
<dbReference type="InterPro" id="IPR004843">
    <property type="entry name" value="Calcineurin-like_PHP"/>
</dbReference>
<evidence type="ECO:0000313" key="6">
    <source>
        <dbReference type="EMBL" id="PIO57664.1"/>
    </source>
</evidence>
<evidence type="ECO:0000256" key="1">
    <source>
        <dbReference type="ARBA" id="ARBA00004141"/>
    </source>
</evidence>
<keyword evidence="4" id="KW-0472">Membrane</keyword>
<dbReference type="AlphaFoldDB" id="A0A2G9TI52"/>
<dbReference type="SUPFAM" id="SSF56300">
    <property type="entry name" value="Metallo-dependent phosphatases"/>
    <property type="match status" value="1"/>
</dbReference>
<evidence type="ECO:0000313" key="7">
    <source>
        <dbReference type="Proteomes" id="UP000230423"/>
    </source>
</evidence>
<dbReference type="GO" id="GO:0016020">
    <property type="term" value="C:membrane"/>
    <property type="evidence" value="ECO:0007669"/>
    <property type="project" value="UniProtKB-SubCell"/>
</dbReference>
<gene>
    <name evidence="6" type="ORF">TELCIR_20916</name>
</gene>
<comment type="subcellular location">
    <subcellularLocation>
        <location evidence="1">Membrane</location>
        <topology evidence="1">Multi-pass membrane protein</topology>
    </subcellularLocation>
</comment>
<evidence type="ECO:0000259" key="5">
    <source>
        <dbReference type="Pfam" id="PF00149"/>
    </source>
</evidence>
<evidence type="ECO:0000256" key="3">
    <source>
        <dbReference type="ARBA" id="ARBA00022989"/>
    </source>
</evidence>
<feature type="non-terminal residue" evidence="6">
    <location>
        <position position="1"/>
    </location>
</feature>
<reference evidence="6 7" key="1">
    <citation type="submission" date="2015-09" db="EMBL/GenBank/DDBJ databases">
        <title>Draft genome of the parasitic nematode Teladorsagia circumcincta isolate WARC Sus (inbred).</title>
        <authorList>
            <person name="Mitreva M."/>
        </authorList>
    </citation>
    <scope>NUCLEOTIDE SEQUENCE [LARGE SCALE GENOMIC DNA]</scope>
    <source>
        <strain evidence="6 7">S</strain>
    </source>
</reference>
<dbReference type="EMBL" id="KZ371005">
    <property type="protein sequence ID" value="PIO57664.1"/>
    <property type="molecule type" value="Genomic_DNA"/>
</dbReference>
<evidence type="ECO:0000256" key="2">
    <source>
        <dbReference type="ARBA" id="ARBA00022692"/>
    </source>
</evidence>